<dbReference type="InterPro" id="IPR014543">
    <property type="entry name" value="UCP028291"/>
</dbReference>
<evidence type="ECO:0000313" key="2">
    <source>
        <dbReference type="Proteomes" id="UP000249590"/>
    </source>
</evidence>
<gene>
    <name evidence="1" type="ORF">DLJ53_02245</name>
</gene>
<accession>A0A8B2NXG0</accession>
<keyword evidence="2" id="KW-1185">Reference proteome</keyword>
<organism evidence="1 2">
    <name type="scientific">Acuticoccus sediminis</name>
    <dbReference type="NCBI Taxonomy" id="2184697"/>
    <lineage>
        <taxon>Bacteria</taxon>
        <taxon>Pseudomonadati</taxon>
        <taxon>Pseudomonadota</taxon>
        <taxon>Alphaproteobacteria</taxon>
        <taxon>Hyphomicrobiales</taxon>
        <taxon>Amorphaceae</taxon>
        <taxon>Acuticoccus</taxon>
    </lineage>
</organism>
<proteinExistence type="predicted"/>
<evidence type="ECO:0000313" key="1">
    <source>
        <dbReference type="EMBL" id="RAI03360.1"/>
    </source>
</evidence>
<protein>
    <submittedName>
        <fullName evidence="1">DUF2218 domain-containing protein</fullName>
    </submittedName>
</protein>
<reference evidence="1 2" key="1">
    <citation type="submission" date="2018-05" db="EMBL/GenBank/DDBJ databases">
        <title>Acuticoccus sediminis sp. nov., isolated from deep-sea sediment of Indian Ocean.</title>
        <authorList>
            <person name="Liu X."/>
            <person name="Lai Q."/>
            <person name="Du Y."/>
            <person name="Sun F."/>
            <person name="Zhang X."/>
            <person name="Wang S."/>
            <person name="Shao Z."/>
        </authorList>
    </citation>
    <scope>NUCLEOTIDE SEQUENCE [LARGE SCALE GENOMIC DNA]</scope>
    <source>
        <strain evidence="1 2">PTG4-2</strain>
    </source>
</reference>
<dbReference type="Gene3D" id="3.30.310.50">
    <property type="entry name" value="Alpha-D-phosphohexomutase, C-terminal domain"/>
    <property type="match status" value="1"/>
</dbReference>
<comment type="caution">
    <text evidence="1">The sequence shown here is derived from an EMBL/GenBank/DDBJ whole genome shotgun (WGS) entry which is preliminary data.</text>
</comment>
<dbReference type="Pfam" id="PF09981">
    <property type="entry name" value="DUF2218"/>
    <property type="match status" value="1"/>
</dbReference>
<dbReference type="Proteomes" id="UP000249590">
    <property type="component" value="Unassembled WGS sequence"/>
</dbReference>
<sequence length="110" mass="12210">MAIIDPTAAGRSAAHVPTSHAQRYVTQLARHFAHKIDVETGDGIAVFRFECGTATLTARSERLDIEVDSPDAVQRVETEEVVEGHLVRFAFREALGPLDWQSRARSLPER</sequence>
<dbReference type="RefSeq" id="WP_111341969.1">
    <property type="nucleotide sequence ID" value="NZ_QHHQ01000001.1"/>
</dbReference>
<dbReference type="EMBL" id="QHHQ01000001">
    <property type="protein sequence ID" value="RAI03360.1"/>
    <property type="molecule type" value="Genomic_DNA"/>
</dbReference>
<dbReference type="AlphaFoldDB" id="A0A8B2NXG0"/>
<dbReference type="PIRSF" id="PIRSF028291">
    <property type="entry name" value="UCP028291"/>
    <property type="match status" value="1"/>
</dbReference>
<dbReference type="OrthoDB" id="9806511at2"/>
<name>A0A8B2NXG0_9HYPH</name>